<name>A0A840NY43_9ACTN</name>
<comment type="caution">
    <text evidence="2">The sequence shown here is derived from an EMBL/GenBank/DDBJ whole genome shotgun (WGS) entry which is preliminary data.</text>
</comment>
<evidence type="ECO:0000313" key="3">
    <source>
        <dbReference type="Proteomes" id="UP000578449"/>
    </source>
</evidence>
<proteinExistence type="predicted"/>
<dbReference type="Proteomes" id="UP000578449">
    <property type="component" value="Unassembled WGS sequence"/>
</dbReference>
<gene>
    <name evidence="2" type="ORF">HNP84_000269</name>
</gene>
<accession>A0A840NY43</accession>
<dbReference type="AlphaFoldDB" id="A0A840NY43"/>
<reference evidence="2 3" key="1">
    <citation type="submission" date="2020-08" db="EMBL/GenBank/DDBJ databases">
        <title>Genomic Encyclopedia of Type Strains, Phase IV (KMG-IV): sequencing the most valuable type-strain genomes for metagenomic binning, comparative biology and taxonomic classification.</title>
        <authorList>
            <person name="Goeker M."/>
        </authorList>
    </citation>
    <scope>NUCLEOTIDE SEQUENCE [LARGE SCALE GENOMIC DNA]</scope>
    <source>
        <strain evidence="2 3">DSM 45615</strain>
    </source>
</reference>
<organism evidence="2 3">
    <name type="scientific">Thermocatellispora tengchongensis</name>
    <dbReference type="NCBI Taxonomy" id="1073253"/>
    <lineage>
        <taxon>Bacteria</taxon>
        <taxon>Bacillati</taxon>
        <taxon>Actinomycetota</taxon>
        <taxon>Actinomycetes</taxon>
        <taxon>Streptosporangiales</taxon>
        <taxon>Streptosporangiaceae</taxon>
        <taxon>Thermocatellispora</taxon>
    </lineage>
</organism>
<evidence type="ECO:0000313" key="2">
    <source>
        <dbReference type="EMBL" id="MBB5130581.1"/>
    </source>
</evidence>
<dbReference type="Pfam" id="PF14280">
    <property type="entry name" value="DUF4365"/>
    <property type="match status" value="1"/>
</dbReference>
<dbReference type="EMBL" id="JACHGN010000001">
    <property type="protein sequence ID" value="MBB5130581.1"/>
    <property type="molecule type" value="Genomic_DNA"/>
</dbReference>
<dbReference type="InterPro" id="IPR025375">
    <property type="entry name" value="DUF4365"/>
</dbReference>
<keyword evidence="3" id="KW-1185">Reference proteome</keyword>
<sequence length="382" mass="43204">MASSLRSIRGTVLSVVAIKVISRLTKGEELPSVPKSRRPGRAAVNALRTLLEQHDHIVQEIDGQNDFGEDLHVTFTQDGRVTGDMIKVQVKGGSSWRRGGGYGVPVGHHADTWADGNVPVFCVVHDAETGVLHWANATEQLLLARRERVMLTTIEVNSRDRLDDASLAAFVLQARQYANRYQGNQALRIWLGEMAGVEFGTSDVVMHFVNALGEDLIFWQRQGEGYAKLLHSDLDWEPRCIWPEVLRFRSAVPVVADIILDKAEAFWLAACFEATDWARKPLPGREPAEAGTRGRWEYGFSARVGWPSDRLTSRRELVTAKELVAGDRIYWLSRRWKERGRLVSEVWESTEVPGAVCVRFDQLMLGDTFWPDERFARLKQER</sequence>
<evidence type="ECO:0000259" key="1">
    <source>
        <dbReference type="Pfam" id="PF14280"/>
    </source>
</evidence>
<feature type="domain" description="DUF4365" evidence="1">
    <location>
        <begin position="41"/>
        <end position="169"/>
    </location>
</feature>
<dbReference type="RefSeq" id="WP_221335724.1">
    <property type="nucleotide sequence ID" value="NZ_BAABIX010000006.1"/>
</dbReference>
<protein>
    <recommendedName>
        <fullName evidence="1">DUF4365 domain-containing protein</fullName>
    </recommendedName>
</protein>